<dbReference type="InterPro" id="IPR001228">
    <property type="entry name" value="IspD"/>
</dbReference>
<dbReference type="GO" id="GO:0050518">
    <property type="term" value="F:2-C-methyl-D-erythritol 4-phosphate cytidylyltransferase activity"/>
    <property type="evidence" value="ECO:0007669"/>
    <property type="project" value="UniProtKB-UniRule"/>
</dbReference>
<reference evidence="9" key="1">
    <citation type="submission" date="2017-06" db="EMBL/GenBank/DDBJ databases">
        <authorList>
            <person name="Varghese N."/>
            <person name="Submissions S."/>
        </authorList>
    </citation>
    <scope>NUCLEOTIDE SEQUENCE [LARGE SCALE GENOMIC DNA]</scope>
    <source>
        <strain evidence="9">DSM 15668</strain>
    </source>
</reference>
<dbReference type="InterPro" id="IPR018294">
    <property type="entry name" value="ISPD_synthase_CS"/>
</dbReference>
<accession>A0A238Y3S6</accession>
<keyword evidence="4 7" id="KW-0808">Transferase</keyword>
<dbReference type="GO" id="GO:0019288">
    <property type="term" value="P:isopentenyl diphosphate biosynthetic process, methylerythritol 4-phosphate pathway"/>
    <property type="evidence" value="ECO:0007669"/>
    <property type="project" value="UniProtKB-UniRule"/>
</dbReference>
<dbReference type="OrthoDB" id="9806837at2"/>
<keyword evidence="5 7" id="KW-0548">Nucleotidyltransferase</keyword>
<gene>
    <name evidence="7" type="primary">ispD</name>
    <name evidence="8" type="ORF">SAMN06265340_10260</name>
</gene>
<comment type="catalytic activity">
    <reaction evidence="1 7">
        <text>2-C-methyl-D-erythritol 4-phosphate + CTP + H(+) = 4-CDP-2-C-methyl-D-erythritol + diphosphate</text>
        <dbReference type="Rhea" id="RHEA:13429"/>
        <dbReference type="ChEBI" id="CHEBI:15378"/>
        <dbReference type="ChEBI" id="CHEBI:33019"/>
        <dbReference type="ChEBI" id="CHEBI:37563"/>
        <dbReference type="ChEBI" id="CHEBI:57823"/>
        <dbReference type="ChEBI" id="CHEBI:58262"/>
        <dbReference type="EC" id="2.7.7.60"/>
    </reaction>
</comment>
<sequence length="233" mass="26354">MRYAIIPAAGKGKRFGKKKQFVKVNGKTIIQFTVEVFEKSEFIDRVVVVAPEDAIKEMEKELEHFSKVEAVVKGGCERQSSVLNGLKAIEGKCKEVIVHDGVRPLVTKKLISELFGAYQDYGVEGVITAVKPKDTIKVVGANLEGNDSLVIKTLNRERLILVQTPQLFNYEVLYRCHKKAFEEGFWGTDDASLLEHYGHTVVAIKGDYRNIKITTPEDMEIFKIFLSQIKRFD</sequence>
<dbReference type="EMBL" id="FZOB01000002">
    <property type="protein sequence ID" value="SNR65313.1"/>
    <property type="molecule type" value="Genomic_DNA"/>
</dbReference>
<dbReference type="UniPathway" id="UPA00056">
    <property type="reaction ID" value="UER00093"/>
</dbReference>
<dbReference type="FunFam" id="3.90.550.10:FF:000003">
    <property type="entry name" value="2-C-methyl-D-erythritol 4-phosphate cytidylyltransferase"/>
    <property type="match status" value="1"/>
</dbReference>
<feature type="site" description="Transition state stabilizer" evidence="7">
    <location>
        <position position="19"/>
    </location>
</feature>
<dbReference type="InterPro" id="IPR050088">
    <property type="entry name" value="IspD/TarI_cytidylyltransf_bact"/>
</dbReference>
<keyword evidence="6 7" id="KW-0414">Isoprene biosynthesis</keyword>
<evidence type="ECO:0000256" key="3">
    <source>
        <dbReference type="ARBA" id="ARBA00009789"/>
    </source>
</evidence>
<evidence type="ECO:0000256" key="7">
    <source>
        <dbReference type="HAMAP-Rule" id="MF_00108"/>
    </source>
</evidence>
<dbReference type="AlphaFoldDB" id="A0A238Y3S6"/>
<dbReference type="RefSeq" id="WP_089322415.1">
    <property type="nucleotide sequence ID" value="NZ_FZOB01000002.1"/>
</dbReference>
<dbReference type="InterPro" id="IPR029044">
    <property type="entry name" value="Nucleotide-diphossugar_trans"/>
</dbReference>
<evidence type="ECO:0000256" key="5">
    <source>
        <dbReference type="ARBA" id="ARBA00022695"/>
    </source>
</evidence>
<comment type="similarity">
    <text evidence="3 7">Belongs to the IspD/TarI cytidylyltransferase family. IspD subfamily.</text>
</comment>
<dbReference type="PANTHER" id="PTHR32125:SF4">
    <property type="entry name" value="2-C-METHYL-D-ERYTHRITOL 4-PHOSPHATE CYTIDYLYLTRANSFERASE, CHLOROPLASTIC"/>
    <property type="match status" value="1"/>
</dbReference>
<protein>
    <recommendedName>
        <fullName evidence="7">2-C-methyl-D-erythritol 4-phosphate cytidylyltransferase</fullName>
        <ecNumber evidence="7">2.7.7.60</ecNumber>
    </recommendedName>
    <alternativeName>
        <fullName evidence="7">4-diphosphocytidyl-2C-methyl-D-erythritol synthase</fullName>
    </alternativeName>
    <alternativeName>
        <fullName evidence="7">MEP cytidylyltransferase</fullName>
        <shortName evidence="7">MCT</shortName>
    </alternativeName>
</protein>
<dbReference type="HAMAP" id="MF_00108">
    <property type="entry name" value="IspD"/>
    <property type="match status" value="1"/>
</dbReference>
<comment type="pathway">
    <text evidence="2 7">Isoprenoid biosynthesis; isopentenyl diphosphate biosynthesis via DXP pathway; isopentenyl diphosphate from 1-deoxy-D-xylulose 5-phosphate: step 2/6.</text>
</comment>
<dbReference type="EC" id="2.7.7.60" evidence="7"/>
<dbReference type="InterPro" id="IPR034683">
    <property type="entry name" value="IspD/TarI"/>
</dbReference>
<dbReference type="Proteomes" id="UP000198405">
    <property type="component" value="Unassembled WGS sequence"/>
</dbReference>
<comment type="function">
    <text evidence="7">Catalyzes the formation of 4-diphosphocytidyl-2-C-methyl-D-erythritol from CTP and 2-C-methyl-D-erythritol 4-phosphate (MEP).</text>
</comment>
<evidence type="ECO:0000256" key="1">
    <source>
        <dbReference type="ARBA" id="ARBA00001282"/>
    </source>
</evidence>
<dbReference type="PANTHER" id="PTHR32125">
    <property type="entry name" value="2-C-METHYL-D-ERYTHRITOL 4-PHOSPHATE CYTIDYLYLTRANSFERASE, CHLOROPLASTIC"/>
    <property type="match status" value="1"/>
</dbReference>
<feature type="site" description="Positions MEP for the nucleophilic attack" evidence="7">
    <location>
        <position position="212"/>
    </location>
</feature>
<evidence type="ECO:0000256" key="2">
    <source>
        <dbReference type="ARBA" id="ARBA00004787"/>
    </source>
</evidence>
<dbReference type="SUPFAM" id="SSF53448">
    <property type="entry name" value="Nucleotide-diphospho-sugar transferases"/>
    <property type="match status" value="1"/>
</dbReference>
<evidence type="ECO:0000313" key="9">
    <source>
        <dbReference type="Proteomes" id="UP000198405"/>
    </source>
</evidence>
<dbReference type="Pfam" id="PF01128">
    <property type="entry name" value="IspD"/>
    <property type="match status" value="1"/>
</dbReference>
<evidence type="ECO:0000256" key="6">
    <source>
        <dbReference type="ARBA" id="ARBA00023229"/>
    </source>
</evidence>
<evidence type="ECO:0000313" key="8">
    <source>
        <dbReference type="EMBL" id="SNR65313.1"/>
    </source>
</evidence>
<dbReference type="CDD" id="cd02516">
    <property type="entry name" value="CDP-ME_synthetase"/>
    <property type="match status" value="1"/>
</dbReference>
<dbReference type="Gene3D" id="3.90.550.10">
    <property type="entry name" value="Spore Coat Polysaccharide Biosynthesis Protein SpsA, Chain A"/>
    <property type="match status" value="1"/>
</dbReference>
<feature type="site" description="Transition state stabilizer" evidence="7">
    <location>
        <position position="14"/>
    </location>
</feature>
<dbReference type="NCBIfam" id="TIGR00453">
    <property type="entry name" value="ispD"/>
    <property type="match status" value="1"/>
</dbReference>
<evidence type="ECO:0000256" key="4">
    <source>
        <dbReference type="ARBA" id="ARBA00022679"/>
    </source>
</evidence>
<proteinExistence type="inferred from homology"/>
<organism evidence="8 9">
    <name type="scientific">Desulfurobacterium atlanticum</name>
    <dbReference type="NCBI Taxonomy" id="240169"/>
    <lineage>
        <taxon>Bacteria</taxon>
        <taxon>Pseudomonadati</taxon>
        <taxon>Aquificota</taxon>
        <taxon>Aquificia</taxon>
        <taxon>Desulfurobacteriales</taxon>
        <taxon>Desulfurobacteriaceae</taxon>
        <taxon>Desulfurobacterium</taxon>
    </lineage>
</organism>
<keyword evidence="9" id="KW-1185">Reference proteome</keyword>
<feature type="site" description="Positions MEP for the nucleophilic attack" evidence="7">
    <location>
        <position position="156"/>
    </location>
</feature>
<dbReference type="PROSITE" id="PS01295">
    <property type="entry name" value="ISPD"/>
    <property type="match status" value="1"/>
</dbReference>
<name>A0A238Y3S6_9BACT</name>